<evidence type="ECO:0000256" key="5">
    <source>
        <dbReference type="ARBA" id="ARBA00022832"/>
    </source>
</evidence>
<dbReference type="InterPro" id="IPR057326">
    <property type="entry name" value="KR_dom"/>
</dbReference>
<dbReference type="NCBIfam" id="TIGR01830">
    <property type="entry name" value="3oxo_ACP_reduc"/>
    <property type="match status" value="1"/>
</dbReference>
<dbReference type="PANTHER" id="PTHR42879:SF2">
    <property type="entry name" value="3-OXOACYL-[ACYL-CARRIER-PROTEIN] REDUCTASE FABG"/>
    <property type="match status" value="1"/>
</dbReference>
<accession>A0A1M5F7C4</accession>
<feature type="binding site" evidence="11">
    <location>
        <position position="190"/>
    </location>
    <ligand>
        <name>NADP(+)</name>
        <dbReference type="ChEBI" id="CHEBI:58349"/>
    </ligand>
</feature>
<keyword evidence="4 12" id="KW-0444">Lipid biosynthesis</keyword>
<keyword evidence="8 12" id="KW-0443">Lipid metabolism</keyword>
<comment type="similarity">
    <text evidence="2 12">Belongs to the short-chain dehydrogenases/reductases (SDR) family.</text>
</comment>
<dbReference type="RefSeq" id="WP_073065320.1">
    <property type="nucleotide sequence ID" value="NZ_FQUS01000014.1"/>
</dbReference>
<proteinExistence type="inferred from homology"/>
<feature type="binding site" evidence="11">
    <location>
        <position position="92"/>
    </location>
    <ligand>
        <name>NADP(+)</name>
        <dbReference type="ChEBI" id="CHEBI:58349"/>
    </ligand>
</feature>
<dbReference type="EC" id="1.1.1.100" evidence="3 12"/>
<name>A0A1M5F7C4_9BACT</name>
<dbReference type="Pfam" id="PF13561">
    <property type="entry name" value="adh_short_C2"/>
    <property type="match status" value="1"/>
</dbReference>
<keyword evidence="7 12" id="KW-0560">Oxidoreductase</keyword>
<dbReference type="InterPro" id="IPR011284">
    <property type="entry name" value="3oxo_ACP_reduc"/>
</dbReference>
<reference evidence="14 15" key="1">
    <citation type="submission" date="2016-11" db="EMBL/GenBank/DDBJ databases">
        <authorList>
            <person name="Jaros S."/>
            <person name="Januszkiewicz K."/>
            <person name="Wedrychowicz H."/>
        </authorList>
    </citation>
    <scope>NUCLEOTIDE SEQUENCE [LARGE SCALE GENOMIC DNA]</scope>
    <source>
        <strain evidence="14 15">DSM 21986</strain>
    </source>
</reference>
<dbReference type="InterPro" id="IPR002347">
    <property type="entry name" value="SDR_fam"/>
</dbReference>
<feature type="binding site" evidence="11">
    <location>
        <begin position="14"/>
        <end position="17"/>
    </location>
    <ligand>
        <name>NADP(+)</name>
        <dbReference type="ChEBI" id="CHEBI:58349"/>
    </ligand>
</feature>
<dbReference type="InterPro" id="IPR020904">
    <property type="entry name" value="Sc_DH/Rdtase_CS"/>
</dbReference>
<sequence length="249" mass="26506">MELSLNGKTALVTGGSRGIGRFIAVTLADLGADVTITYVSSADAANEVKAEIESKGRRAKAIQADAVSYEKAERVISEITADWEKLDILVNNAGITRDNLILRMNEEQWDEVIDTNLKSVFNYSKAAAKPMMRNRGGSIINISSVVGLSGNAGQSNYAASKAGIIGFTKSYAKELASRSIRANVVAPGYITTEMTGELDDNILEGIKEETPLGRPGEAEEVAHTVAFLASDLSSYITGEIIRVDGGLAM</sequence>
<dbReference type="SMART" id="SM00822">
    <property type="entry name" value="PKS_KR"/>
    <property type="match status" value="1"/>
</dbReference>
<evidence type="ECO:0000256" key="10">
    <source>
        <dbReference type="PIRSR" id="PIRSR611284-1"/>
    </source>
</evidence>
<evidence type="ECO:0000256" key="11">
    <source>
        <dbReference type="PIRSR" id="PIRSR611284-2"/>
    </source>
</evidence>
<dbReference type="NCBIfam" id="NF004199">
    <property type="entry name" value="PRK05653.1-4"/>
    <property type="match status" value="1"/>
</dbReference>
<dbReference type="STRING" id="1194090.SAMN05443144_11484"/>
<keyword evidence="5 12" id="KW-0276">Fatty acid metabolism</keyword>
<gene>
    <name evidence="14" type="ORF">SAMN05443144_11484</name>
</gene>
<evidence type="ECO:0000256" key="4">
    <source>
        <dbReference type="ARBA" id="ARBA00022516"/>
    </source>
</evidence>
<dbReference type="OrthoDB" id="9788235at2"/>
<dbReference type="GO" id="GO:0004316">
    <property type="term" value="F:3-oxoacyl-[acyl-carrier-protein] reductase (NADPH) activity"/>
    <property type="evidence" value="ECO:0007669"/>
    <property type="project" value="UniProtKB-UniRule"/>
</dbReference>
<dbReference type="CDD" id="cd05333">
    <property type="entry name" value="BKR_SDR_c"/>
    <property type="match status" value="1"/>
</dbReference>
<evidence type="ECO:0000313" key="14">
    <source>
        <dbReference type="EMBL" id="SHF87395.1"/>
    </source>
</evidence>
<evidence type="ECO:0000256" key="2">
    <source>
        <dbReference type="ARBA" id="ARBA00006484"/>
    </source>
</evidence>
<dbReference type="PROSITE" id="PS00061">
    <property type="entry name" value="ADH_SHORT"/>
    <property type="match status" value="1"/>
</dbReference>
<evidence type="ECO:0000256" key="3">
    <source>
        <dbReference type="ARBA" id="ARBA00012948"/>
    </source>
</evidence>
<protein>
    <recommendedName>
        <fullName evidence="3 12">3-oxoacyl-[acyl-carrier-protein] reductase</fullName>
        <ecNumber evidence="3 12">1.1.1.100</ecNumber>
    </recommendedName>
</protein>
<organism evidence="14 15">
    <name type="scientific">Fodinibius roseus</name>
    <dbReference type="NCBI Taxonomy" id="1194090"/>
    <lineage>
        <taxon>Bacteria</taxon>
        <taxon>Pseudomonadati</taxon>
        <taxon>Balneolota</taxon>
        <taxon>Balneolia</taxon>
        <taxon>Balneolales</taxon>
        <taxon>Balneolaceae</taxon>
        <taxon>Fodinibius</taxon>
    </lineage>
</organism>
<dbReference type="Proteomes" id="UP000184041">
    <property type="component" value="Unassembled WGS sequence"/>
</dbReference>
<evidence type="ECO:0000256" key="8">
    <source>
        <dbReference type="ARBA" id="ARBA00023098"/>
    </source>
</evidence>
<comment type="pathway">
    <text evidence="1 12">Lipid metabolism; fatty acid biosynthesis.</text>
</comment>
<dbReference type="UniPathway" id="UPA00094"/>
<feature type="active site" description="Proton acceptor" evidence="10">
    <location>
        <position position="157"/>
    </location>
</feature>
<comment type="function">
    <text evidence="12">Catalyzes the NADPH-dependent reduction of beta-ketoacyl-ACP substrates to beta-hydroxyacyl-ACP products, the first reductive step in the elongation cycle of fatty acid biosynthesis.</text>
</comment>
<feature type="domain" description="Ketoreductase" evidence="13">
    <location>
        <begin position="8"/>
        <end position="193"/>
    </location>
</feature>
<comment type="catalytic activity">
    <reaction evidence="12">
        <text>a (3R)-hydroxyacyl-[ACP] + NADP(+) = a 3-oxoacyl-[ACP] + NADPH + H(+)</text>
        <dbReference type="Rhea" id="RHEA:17397"/>
        <dbReference type="Rhea" id="RHEA-COMP:9916"/>
        <dbReference type="Rhea" id="RHEA-COMP:9945"/>
        <dbReference type="ChEBI" id="CHEBI:15378"/>
        <dbReference type="ChEBI" id="CHEBI:57783"/>
        <dbReference type="ChEBI" id="CHEBI:58349"/>
        <dbReference type="ChEBI" id="CHEBI:78776"/>
        <dbReference type="ChEBI" id="CHEBI:78827"/>
        <dbReference type="EC" id="1.1.1.100"/>
    </reaction>
</comment>
<evidence type="ECO:0000313" key="15">
    <source>
        <dbReference type="Proteomes" id="UP000184041"/>
    </source>
</evidence>
<evidence type="ECO:0000256" key="6">
    <source>
        <dbReference type="ARBA" id="ARBA00022857"/>
    </source>
</evidence>
<dbReference type="PANTHER" id="PTHR42879">
    <property type="entry name" value="3-OXOACYL-(ACYL-CARRIER-PROTEIN) REDUCTASE"/>
    <property type="match status" value="1"/>
</dbReference>
<dbReference type="InterPro" id="IPR050259">
    <property type="entry name" value="SDR"/>
</dbReference>
<feature type="binding site" evidence="11">
    <location>
        <begin position="157"/>
        <end position="161"/>
    </location>
    <ligand>
        <name>NADP(+)</name>
        <dbReference type="ChEBI" id="CHEBI:58349"/>
    </ligand>
</feature>
<keyword evidence="6 11" id="KW-0521">NADP</keyword>
<dbReference type="PRINTS" id="PR00081">
    <property type="entry name" value="GDHRDH"/>
</dbReference>
<dbReference type="GO" id="GO:0051287">
    <property type="term" value="F:NAD binding"/>
    <property type="evidence" value="ECO:0007669"/>
    <property type="project" value="UniProtKB-UniRule"/>
</dbReference>
<dbReference type="AlphaFoldDB" id="A0A1M5F7C4"/>
<keyword evidence="15" id="KW-1185">Reference proteome</keyword>
<dbReference type="EMBL" id="FQUS01000014">
    <property type="protein sequence ID" value="SHF87395.1"/>
    <property type="molecule type" value="Genomic_DNA"/>
</dbReference>
<comment type="subunit">
    <text evidence="12">Homotetramer.</text>
</comment>
<dbReference type="PRINTS" id="PR00080">
    <property type="entry name" value="SDRFAMILY"/>
</dbReference>
<dbReference type="NCBIfam" id="NF005559">
    <property type="entry name" value="PRK07231.1"/>
    <property type="match status" value="1"/>
</dbReference>
<dbReference type="SUPFAM" id="SSF51735">
    <property type="entry name" value="NAD(P)-binding Rossmann-fold domains"/>
    <property type="match status" value="1"/>
</dbReference>
<keyword evidence="9 12" id="KW-0275">Fatty acid biosynthesis</keyword>
<dbReference type="FunFam" id="3.40.50.720:FF:000037">
    <property type="entry name" value="3-oxoacyl-[acyl-carrier-protein] reductase FabG"/>
    <property type="match status" value="1"/>
</dbReference>
<evidence type="ECO:0000256" key="1">
    <source>
        <dbReference type="ARBA" id="ARBA00005194"/>
    </source>
</evidence>
<dbReference type="Gene3D" id="3.40.50.720">
    <property type="entry name" value="NAD(P)-binding Rossmann-like Domain"/>
    <property type="match status" value="1"/>
</dbReference>
<dbReference type="GO" id="GO:0030497">
    <property type="term" value="P:fatty acid elongation"/>
    <property type="evidence" value="ECO:0007669"/>
    <property type="project" value="UniProtKB-ARBA"/>
</dbReference>
<dbReference type="NCBIfam" id="NF009466">
    <property type="entry name" value="PRK12826.1-2"/>
    <property type="match status" value="1"/>
</dbReference>
<evidence type="ECO:0000256" key="9">
    <source>
        <dbReference type="ARBA" id="ARBA00023160"/>
    </source>
</evidence>
<evidence type="ECO:0000256" key="12">
    <source>
        <dbReference type="RuleBase" id="RU366074"/>
    </source>
</evidence>
<evidence type="ECO:0000256" key="7">
    <source>
        <dbReference type="ARBA" id="ARBA00023002"/>
    </source>
</evidence>
<evidence type="ECO:0000259" key="13">
    <source>
        <dbReference type="SMART" id="SM00822"/>
    </source>
</evidence>
<dbReference type="InterPro" id="IPR036291">
    <property type="entry name" value="NAD(P)-bd_dom_sf"/>
</dbReference>